<proteinExistence type="predicted"/>
<dbReference type="EMBL" id="JAGRRH010000002">
    <property type="protein sequence ID" value="KAG7372825.1"/>
    <property type="molecule type" value="Genomic_DNA"/>
</dbReference>
<name>A0A9K3M3U0_9STRA</name>
<protein>
    <submittedName>
        <fullName evidence="2">Uncharacterized protein</fullName>
    </submittedName>
</protein>
<reference evidence="2" key="1">
    <citation type="journal article" date="2021" name="Sci. Rep.">
        <title>Diploid genomic architecture of Nitzschia inconspicua, an elite biomass production diatom.</title>
        <authorList>
            <person name="Oliver A."/>
            <person name="Podell S."/>
            <person name="Pinowska A."/>
            <person name="Traller J.C."/>
            <person name="Smith S.R."/>
            <person name="McClure R."/>
            <person name="Beliaev A."/>
            <person name="Bohutskyi P."/>
            <person name="Hill E.A."/>
            <person name="Rabines A."/>
            <person name="Zheng H."/>
            <person name="Allen L.Z."/>
            <person name="Kuo A."/>
            <person name="Grigoriev I.V."/>
            <person name="Allen A.E."/>
            <person name="Hazlebeck D."/>
            <person name="Allen E.E."/>
        </authorList>
    </citation>
    <scope>NUCLEOTIDE SEQUENCE</scope>
    <source>
        <strain evidence="2">Hildebrandi</strain>
    </source>
</reference>
<keyword evidence="3" id="KW-1185">Reference proteome</keyword>
<organism evidence="2 3">
    <name type="scientific">Nitzschia inconspicua</name>
    <dbReference type="NCBI Taxonomy" id="303405"/>
    <lineage>
        <taxon>Eukaryota</taxon>
        <taxon>Sar</taxon>
        <taxon>Stramenopiles</taxon>
        <taxon>Ochrophyta</taxon>
        <taxon>Bacillariophyta</taxon>
        <taxon>Bacillariophyceae</taxon>
        <taxon>Bacillariophycidae</taxon>
        <taxon>Bacillariales</taxon>
        <taxon>Bacillariaceae</taxon>
        <taxon>Nitzschia</taxon>
    </lineage>
</organism>
<dbReference type="Proteomes" id="UP000693970">
    <property type="component" value="Unassembled WGS sequence"/>
</dbReference>
<sequence>MQTSRFQQVSSHTNHKQVLSTMTCYKNANNVSSGHFPNSLLNVPSNMRLHPNLLVPASSDKIQNTIDMIDAALRVVEWDVHITPPVSKKPVSQFSGPEQ</sequence>
<evidence type="ECO:0000313" key="3">
    <source>
        <dbReference type="Proteomes" id="UP000693970"/>
    </source>
</evidence>
<evidence type="ECO:0000313" key="1">
    <source>
        <dbReference type="EMBL" id="KAG7340195.1"/>
    </source>
</evidence>
<dbReference type="AlphaFoldDB" id="A0A9K3M3U0"/>
<accession>A0A9K3M3U0</accession>
<gene>
    <name evidence="1" type="ORF">IV203_023738</name>
    <name evidence="2" type="ORF">IV203_033549</name>
</gene>
<dbReference type="EMBL" id="JAGRRH010000027">
    <property type="protein sequence ID" value="KAG7340195.1"/>
    <property type="molecule type" value="Genomic_DNA"/>
</dbReference>
<evidence type="ECO:0000313" key="2">
    <source>
        <dbReference type="EMBL" id="KAG7372825.1"/>
    </source>
</evidence>
<reference evidence="2" key="2">
    <citation type="submission" date="2021-04" db="EMBL/GenBank/DDBJ databases">
        <authorList>
            <person name="Podell S."/>
        </authorList>
    </citation>
    <scope>NUCLEOTIDE SEQUENCE</scope>
    <source>
        <strain evidence="2">Hildebrandi</strain>
    </source>
</reference>
<comment type="caution">
    <text evidence="2">The sequence shown here is derived from an EMBL/GenBank/DDBJ whole genome shotgun (WGS) entry which is preliminary data.</text>
</comment>